<name>A0ABS4SEU2_9PROT</name>
<organism evidence="1 2">
    <name type="scientific">Azospirillum rugosum</name>
    <dbReference type="NCBI Taxonomy" id="416170"/>
    <lineage>
        <taxon>Bacteria</taxon>
        <taxon>Pseudomonadati</taxon>
        <taxon>Pseudomonadota</taxon>
        <taxon>Alphaproteobacteria</taxon>
        <taxon>Rhodospirillales</taxon>
        <taxon>Azospirillaceae</taxon>
        <taxon>Azospirillum</taxon>
    </lineage>
</organism>
<proteinExistence type="predicted"/>
<dbReference type="Proteomes" id="UP000781958">
    <property type="component" value="Unassembled WGS sequence"/>
</dbReference>
<reference evidence="1 2" key="1">
    <citation type="submission" date="2021-03" db="EMBL/GenBank/DDBJ databases">
        <title>Genomic Encyclopedia of Type Strains, Phase III (KMG-III): the genomes of soil and plant-associated and newly described type strains.</title>
        <authorList>
            <person name="Whitman W."/>
        </authorList>
    </citation>
    <scope>NUCLEOTIDE SEQUENCE [LARGE SCALE GENOMIC DNA]</scope>
    <source>
        <strain evidence="1 2">IMMIB AFH-6</strain>
    </source>
</reference>
<gene>
    <name evidence="1" type="ORF">J2851_000441</name>
</gene>
<evidence type="ECO:0000313" key="1">
    <source>
        <dbReference type="EMBL" id="MBP2290704.1"/>
    </source>
</evidence>
<keyword evidence="2" id="KW-1185">Reference proteome</keyword>
<protein>
    <submittedName>
        <fullName evidence="1">Uncharacterized protein</fullName>
    </submittedName>
</protein>
<dbReference type="RefSeq" id="WP_209763107.1">
    <property type="nucleotide sequence ID" value="NZ_JAGINP010000001.1"/>
</dbReference>
<accession>A0ABS4SEU2</accession>
<comment type="caution">
    <text evidence="1">The sequence shown here is derived from an EMBL/GenBank/DDBJ whole genome shotgun (WGS) entry which is preliminary data.</text>
</comment>
<sequence>MQTVFHHIRLAEGPIFYAGEPISLADAQVMINDGIMERRLSPGSFLRVAGVELLLEQAGTAVGDHR</sequence>
<evidence type="ECO:0000313" key="2">
    <source>
        <dbReference type="Proteomes" id="UP000781958"/>
    </source>
</evidence>
<dbReference type="EMBL" id="JAGINP010000001">
    <property type="protein sequence ID" value="MBP2290704.1"/>
    <property type="molecule type" value="Genomic_DNA"/>
</dbReference>